<protein>
    <submittedName>
        <fullName evidence="1">Uncharacterized protein</fullName>
    </submittedName>
</protein>
<gene>
    <name evidence="1" type="ORF">L3Q82_002658</name>
</gene>
<sequence length="1361" mass="151581">MRFCKTWSPILIPLCTDIAYNQTIMPNLVGHYNQEDAGLEVHQFYPLVKAIPPCRSICERAKQGCEALMNKFGFQWPDRLRCENFPVLGDGQICVGQNDSSAATVPPIVPAPGGQDHSMAPSLERPFRCPAVLKVPPYLNYNDKEIHFSRMWILVWYPERPIIFLSGCYTMVSIAYIAGYFLGDRVVCNSNFTVDAYQTIVQGTKKEGCTILFMMLYFFSMASSIWWVILSLTWFLAAGMKWGHEAIEANSQYFHLAAWAVPAVKTIISILAIGQIEGDVLSGVCFVSLSNLDPLRGFVLAPLFIYLFIGTSFLLAGFVSLFRIRTIMKHDGTKTEKLERLLMVRIGVFSVLYTVPATIVIACFFYEQAFRPHWERSWVSQNCRALAIPCPAHTGPRMTPDFTVYMIKYLMTLIVGITSGFWIWSGKTLHSWHKFYTRLTNGKQGETTVVIASMWALTNNRAVEGPHRKAICCSFWVFPLLWPDVILFFILCFVREGRRVLLTEMNGEGSKGRYVSTFRMHIKPSHASCALGKGPGAGSDKCANTGFPNISSCKHLDPPVFVEPLEDCCVDEGSDITLRGVVTGSQPIKVSWLHNGEAARFGNPSFDGRETSFVVRECLPEDAGAFTCLAENSAGKTSCCAAVFVRDFETLYGMQNRVANVPTSASKSTAENGRSPQPPKDEPQKFRGSVCTSPTGSDKLSPVSTPREVIPKKRLNSGTGPTLHFENPPQHVKVEVGQTARVTCFFTSNPPVVSCWIRNKEQIVDSSELWVENTDLSSTLVIADAKAQHTGRYTVVVKDRKSSAQHTLTLSIIERPQPPASCPVISLVSASSLVLSWSGPCYDGGSAVLGYVVEPQKEYCFRVRAYNEVGVSEPGPVSPVVRMEQKDQDTPQEEEAPQAYSCVTVDSSHKVTDHYNLQEKLGMGKFGMVFKLTHKETGRVCAGKFYKGRRAKEREAARKEIELMNYLHHPKLVQCLAAYDHKPEMVMVMEFIAGGELFERIVDDNFEHTEPASVRYMQQILEGISFMHQQNIIHLDLKPENIVCVDTTGTSIKIIDFGLASKLDSNTPLKVMHGTPEFVAPEVISFEPVCLATDMWSIGVICYILLSGESPFQGNSDAETLALVTAAQWEFDEESFDEITEEAKNFISSLLNKDTRRRMSCEEALAHPWMAAFDSGHLAATKNLSKEKMKRFLARQKWKKAGKALLALKRMALLSRSESSASPTSPGEDSPLSPEAEHALQSLERKMQGPPQFTKILENQTVTLGSTARLSCHLTGYPDPEVVWLCGTEPIVESPAVQIEYEEDGHCTLVLTKVGPEDTNVYTCRATNDHGETHCSAKLNVQELHFPNHQLAEYSEIFLLL</sequence>
<dbReference type="Proteomes" id="UP000831701">
    <property type="component" value="Chromosome 17"/>
</dbReference>
<organism evidence="1 2">
    <name type="scientific">Scortum barcoo</name>
    <name type="common">barcoo grunter</name>
    <dbReference type="NCBI Taxonomy" id="214431"/>
    <lineage>
        <taxon>Eukaryota</taxon>
        <taxon>Metazoa</taxon>
        <taxon>Chordata</taxon>
        <taxon>Craniata</taxon>
        <taxon>Vertebrata</taxon>
        <taxon>Euteleostomi</taxon>
        <taxon>Actinopterygii</taxon>
        <taxon>Neopterygii</taxon>
        <taxon>Teleostei</taxon>
        <taxon>Neoteleostei</taxon>
        <taxon>Acanthomorphata</taxon>
        <taxon>Eupercaria</taxon>
        <taxon>Centrarchiformes</taxon>
        <taxon>Terapontoidei</taxon>
        <taxon>Terapontidae</taxon>
        <taxon>Scortum</taxon>
    </lineage>
</organism>
<keyword evidence="2" id="KW-1185">Reference proteome</keyword>
<proteinExistence type="predicted"/>
<accession>A0ACB8VU94</accession>
<evidence type="ECO:0000313" key="2">
    <source>
        <dbReference type="Proteomes" id="UP000831701"/>
    </source>
</evidence>
<dbReference type="EMBL" id="CM041547">
    <property type="protein sequence ID" value="KAI3359119.1"/>
    <property type="molecule type" value="Genomic_DNA"/>
</dbReference>
<name>A0ACB8VU94_9TELE</name>
<reference evidence="1" key="1">
    <citation type="submission" date="2022-04" db="EMBL/GenBank/DDBJ databases">
        <title>Jade perch genome.</title>
        <authorList>
            <person name="Chao B."/>
        </authorList>
    </citation>
    <scope>NUCLEOTIDE SEQUENCE</scope>
    <source>
        <strain evidence="1">CB-2022</strain>
    </source>
</reference>
<evidence type="ECO:0000313" key="1">
    <source>
        <dbReference type="EMBL" id="KAI3359119.1"/>
    </source>
</evidence>
<comment type="caution">
    <text evidence="1">The sequence shown here is derived from an EMBL/GenBank/DDBJ whole genome shotgun (WGS) entry which is preliminary data.</text>
</comment>